<name>A0A8E2W8M5_RHILI</name>
<reference evidence="1 2" key="1">
    <citation type="submission" date="2018-05" db="EMBL/GenBank/DDBJ databases">
        <title>Genomic Encyclopedia of Type Strains, Phase IV (KMG-IV): sequencing the most valuable type-strain genomes for metagenomic binning, comparative biology and taxonomic classification.</title>
        <authorList>
            <person name="Goeker M."/>
        </authorList>
    </citation>
    <scope>NUCLEOTIDE SEQUENCE [LARGE SCALE GENOMIC DNA]</scope>
    <source>
        <strain evidence="1 2">DSM 2626</strain>
    </source>
</reference>
<comment type="caution">
    <text evidence="1">The sequence shown here is derived from an EMBL/GenBank/DDBJ whole genome shotgun (WGS) entry which is preliminary data.</text>
</comment>
<evidence type="ECO:0000313" key="1">
    <source>
        <dbReference type="EMBL" id="PWJ88416.1"/>
    </source>
</evidence>
<dbReference type="EMBL" id="QGGH01000011">
    <property type="protein sequence ID" value="PWJ88416.1"/>
    <property type="molecule type" value="Genomic_DNA"/>
</dbReference>
<sequence>MPLDATMSRDLIRRRRNAGYAAVVAVGFAGDVGVFRLASAENLEAHLSTLQPGTWQALRFERIIWTQGPAVARTIVMGVERFLASAALGSHWFRASLEVLDIAIAAEAMSLKAATWTQAEIVARLKAQSDREADRFAAGVI</sequence>
<dbReference type="AlphaFoldDB" id="A0A8E2W8M5"/>
<dbReference type="RefSeq" id="WP_109670477.1">
    <property type="nucleotide sequence ID" value="NZ_QGGH01000011.1"/>
</dbReference>
<gene>
    <name evidence="1" type="ORF">C8D77_111139</name>
</gene>
<accession>A0A8E2W8M5</accession>
<dbReference type="GeneID" id="61054912"/>
<proteinExistence type="predicted"/>
<dbReference type="Proteomes" id="UP000245631">
    <property type="component" value="Unassembled WGS sequence"/>
</dbReference>
<evidence type="ECO:0000313" key="2">
    <source>
        <dbReference type="Proteomes" id="UP000245631"/>
    </source>
</evidence>
<protein>
    <submittedName>
        <fullName evidence="1">Uncharacterized protein</fullName>
    </submittedName>
</protein>
<organism evidence="1 2">
    <name type="scientific">Rhizobium loti</name>
    <name type="common">Mesorhizobium loti</name>
    <dbReference type="NCBI Taxonomy" id="381"/>
    <lineage>
        <taxon>Bacteria</taxon>
        <taxon>Pseudomonadati</taxon>
        <taxon>Pseudomonadota</taxon>
        <taxon>Alphaproteobacteria</taxon>
        <taxon>Hyphomicrobiales</taxon>
        <taxon>Phyllobacteriaceae</taxon>
        <taxon>Mesorhizobium</taxon>
    </lineage>
</organism>